<proteinExistence type="predicted"/>
<protein>
    <submittedName>
        <fullName evidence="1">Uncharacterized protein</fullName>
    </submittedName>
</protein>
<dbReference type="EMBL" id="LZYO01000083">
    <property type="protein sequence ID" value="ODH37696.1"/>
    <property type="molecule type" value="Genomic_DNA"/>
</dbReference>
<dbReference type="Proteomes" id="UP000242814">
    <property type="component" value="Unassembled WGS sequence"/>
</dbReference>
<dbReference type="VEuPathDB" id="FungiDB:PABG_11404"/>
<name>A0A1D2JIC1_PARBR</name>
<comment type="caution">
    <text evidence="1">The sequence shown here is derived from an EMBL/GenBank/DDBJ whole genome shotgun (WGS) entry which is preliminary data.</text>
</comment>
<reference evidence="1 2" key="1">
    <citation type="submission" date="2016-06" db="EMBL/GenBank/DDBJ databases">
        <authorList>
            <person name="Kjaerup R.B."/>
            <person name="Dalgaard T.S."/>
            <person name="Juul-Madsen H.R."/>
        </authorList>
    </citation>
    <scope>NUCLEOTIDE SEQUENCE [LARGE SCALE GENOMIC DNA]</scope>
    <source>
        <strain evidence="1 2">Pb300</strain>
    </source>
</reference>
<evidence type="ECO:0000313" key="1">
    <source>
        <dbReference type="EMBL" id="ODH37696.1"/>
    </source>
</evidence>
<dbReference type="AlphaFoldDB" id="A0A1D2JIC1"/>
<sequence length="169" mass="19146">MRLCEVKFLSGNESHAYRHVKITNCQLAVFNQVFLFHSTTDQKTNDIIESPTNHQNKTLFSTSSGSRIGTWAKRIIPNSRRRLWRREGSGLSTFAASQFSFWHLRGWELAADALLIANHARDSYREQGLKDETPPANLSSTLLALDVKTPPSVMCTQTYFARSEPSPQC</sequence>
<organism evidence="1 2">
    <name type="scientific">Paracoccidioides brasiliensis</name>
    <dbReference type="NCBI Taxonomy" id="121759"/>
    <lineage>
        <taxon>Eukaryota</taxon>
        <taxon>Fungi</taxon>
        <taxon>Dikarya</taxon>
        <taxon>Ascomycota</taxon>
        <taxon>Pezizomycotina</taxon>
        <taxon>Eurotiomycetes</taxon>
        <taxon>Eurotiomycetidae</taxon>
        <taxon>Onygenales</taxon>
        <taxon>Ajellomycetaceae</taxon>
        <taxon>Paracoccidioides</taxon>
    </lineage>
</organism>
<gene>
    <name evidence="1" type="ORF">ACO22_02606</name>
</gene>
<accession>A0A1D2JIC1</accession>
<evidence type="ECO:0000313" key="2">
    <source>
        <dbReference type="Proteomes" id="UP000242814"/>
    </source>
</evidence>